<evidence type="ECO:0000256" key="1">
    <source>
        <dbReference type="SAM" id="MobiDB-lite"/>
    </source>
</evidence>
<name>A0A5B7GVM1_PORTR</name>
<proteinExistence type="predicted"/>
<evidence type="ECO:0000313" key="3">
    <source>
        <dbReference type="Proteomes" id="UP000324222"/>
    </source>
</evidence>
<gene>
    <name evidence="2" type="ORF">E2C01_055663</name>
</gene>
<sequence>MNLYNKISSVKHKVVGGRCLAAAWRDALGGEAAPRPGGGGEGRPGAHCGWRGRASGGLPPRRPRPSHTPRQHLNIYVYI</sequence>
<comment type="caution">
    <text evidence="2">The sequence shown here is derived from an EMBL/GenBank/DDBJ whole genome shotgun (WGS) entry which is preliminary data.</text>
</comment>
<feature type="compositionally biased region" description="Basic residues" evidence="1">
    <location>
        <begin position="61"/>
        <end position="70"/>
    </location>
</feature>
<dbReference type="EMBL" id="VSRR010018677">
    <property type="protein sequence ID" value="MPC61589.1"/>
    <property type="molecule type" value="Genomic_DNA"/>
</dbReference>
<accession>A0A5B7GVM1</accession>
<feature type="region of interest" description="Disordered" evidence="1">
    <location>
        <begin position="30"/>
        <end position="73"/>
    </location>
</feature>
<evidence type="ECO:0000313" key="2">
    <source>
        <dbReference type="EMBL" id="MPC61589.1"/>
    </source>
</evidence>
<dbReference type="AlphaFoldDB" id="A0A5B7GVM1"/>
<dbReference type="Proteomes" id="UP000324222">
    <property type="component" value="Unassembled WGS sequence"/>
</dbReference>
<organism evidence="2 3">
    <name type="scientific">Portunus trituberculatus</name>
    <name type="common">Swimming crab</name>
    <name type="synonym">Neptunus trituberculatus</name>
    <dbReference type="NCBI Taxonomy" id="210409"/>
    <lineage>
        <taxon>Eukaryota</taxon>
        <taxon>Metazoa</taxon>
        <taxon>Ecdysozoa</taxon>
        <taxon>Arthropoda</taxon>
        <taxon>Crustacea</taxon>
        <taxon>Multicrustacea</taxon>
        <taxon>Malacostraca</taxon>
        <taxon>Eumalacostraca</taxon>
        <taxon>Eucarida</taxon>
        <taxon>Decapoda</taxon>
        <taxon>Pleocyemata</taxon>
        <taxon>Brachyura</taxon>
        <taxon>Eubrachyura</taxon>
        <taxon>Portunoidea</taxon>
        <taxon>Portunidae</taxon>
        <taxon>Portuninae</taxon>
        <taxon>Portunus</taxon>
    </lineage>
</organism>
<protein>
    <submittedName>
        <fullName evidence="2">Uncharacterized protein</fullName>
    </submittedName>
</protein>
<keyword evidence="3" id="KW-1185">Reference proteome</keyword>
<reference evidence="2 3" key="1">
    <citation type="submission" date="2019-05" db="EMBL/GenBank/DDBJ databases">
        <title>Another draft genome of Portunus trituberculatus and its Hox gene families provides insights of decapod evolution.</title>
        <authorList>
            <person name="Jeong J.-H."/>
            <person name="Song I."/>
            <person name="Kim S."/>
            <person name="Choi T."/>
            <person name="Kim D."/>
            <person name="Ryu S."/>
            <person name="Kim W."/>
        </authorList>
    </citation>
    <scope>NUCLEOTIDE SEQUENCE [LARGE SCALE GENOMIC DNA]</scope>
    <source>
        <tissue evidence="2">Muscle</tissue>
    </source>
</reference>